<reference evidence="1" key="1">
    <citation type="journal article" date="2023" name="IMA Fungus">
        <title>Comparative genomic study of the Penicillium genus elucidates a diverse pangenome and 15 lateral gene transfer events.</title>
        <authorList>
            <person name="Petersen C."/>
            <person name="Sorensen T."/>
            <person name="Nielsen M.R."/>
            <person name="Sondergaard T.E."/>
            <person name="Sorensen J.L."/>
            <person name="Fitzpatrick D.A."/>
            <person name="Frisvad J.C."/>
            <person name="Nielsen K.L."/>
        </authorList>
    </citation>
    <scope>NUCLEOTIDE SEQUENCE</scope>
    <source>
        <strain evidence="1">IBT 17514</strain>
    </source>
</reference>
<evidence type="ECO:0000313" key="1">
    <source>
        <dbReference type="EMBL" id="KAJ5724754.1"/>
    </source>
</evidence>
<dbReference type="AlphaFoldDB" id="A0AAD6HKN6"/>
<gene>
    <name evidence="1" type="ORF">N7493_006482</name>
</gene>
<dbReference type="EMBL" id="JAQJAN010000008">
    <property type="protein sequence ID" value="KAJ5724754.1"/>
    <property type="molecule type" value="Genomic_DNA"/>
</dbReference>
<name>A0AAD6HKN6_9EURO</name>
<reference evidence="1" key="2">
    <citation type="submission" date="2023-01" db="EMBL/GenBank/DDBJ databases">
        <authorList>
            <person name="Petersen C."/>
        </authorList>
    </citation>
    <scope>NUCLEOTIDE SEQUENCE</scope>
    <source>
        <strain evidence="1">IBT 17514</strain>
    </source>
</reference>
<evidence type="ECO:0000313" key="2">
    <source>
        <dbReference type="Proteomes" id="UP001215712"/>
    </source>
</evidence>
<keyword evidence="2" id="KW-1185">Reference proteome</keyword>
<sequence>MNYFPINLEGGMAVDSWHFILMEFLNLSKKSMMLEKALAAVSCIYLGKITKNDTVLRHGVTLYNQAIRILANMLRRGVVTDDVLYTTVVFQVLEQLR</sequence>
<proteinExistence type="predicted"/>
<accession>A0AAD6HKN6</accession>
<protein>
    <submittedName>
        <fullName evidence="1">Uncharacterized protein</fullName>
    </submittedName>
</protein>
<dbReference type="Proteomes" id="UP001215712">
    <property type="component" value="Unassembled WGS sequence"/>
</dbReference>
<comment type="caution">
    <text evidence="1">The sequence shown here is derived from an EMBL/GenBank/DDBJ whole genome shotgun (WGS) entry which is preliminary data.</text>
</comment>
<organism evidence="1 2">
    <name type="scientific">Penicillium malachiteum</name>
    <dbReference type="NCBI Taxonomy" id="1324776"/>
    <lineage>
        <taxon>Eukaryota</taxon>
        <taxon>Fungi</taxon>
        <taxon>Dikarya</taxon>
        <taxon>Ascomycota</taxon>
        <taxon>Pezizomycotina</taxon>
        <taxon>Eurotiomycetes</taxon>
        <taxon>Eurotiomycetidae</taxon>
        <taxon>Eurotiales</taxon>
        <taxon>Aspergillaceae</taxon>
        <taxon>Penicillium</taxon>
    </lineage>
</organism>